<evidence type="ECO:0000259" key="3">
    <source>
        <dbReference type="PROSITE" id="PS50174"/>
    </source>
</evidence>
<dbReference type="InterPro" id="IPR029063">
    <property type="entry name" value="SAM-dependent_MTases_sf"/>
</dbReference>
<dbReference type="GO" id="GO:0005634">
    <property type="term" value="C:nucleus"/>
    <property type="evidence" value="ECO:0007669"/>
    <property type="project" value="UniProtKB-SubCell"/>
</dbReference>
<keyword evidence="1" id="KW-0539">Nucleus</keyword>
<dbReference type="PROSITE" id="PS50174">
    <property type="entry name" value="G_PATCH"/>
    <property type="match status" value="1"/>
</dbReference>
<dbReference type="GO" id="GO:0006370">
    <property type="term" value="P:7-methylguanosine mRNA capping"/>
    <property type="evidence" value="ECO:0007669"/>
    <property type="project" value="UniProtKB-UniRule"/>
</dbReference>
<keyword evidence="1" id="KW-0507">mRNA processing</keyword>
<accession>A0A0K0ERK9</accession>
<dbReference type="AlphaFoldDB" id="A0A0K0ERK9"/>
<feature type="region of interest" description="Disordered" evidence="2">
    <location>
        <begin position="1"/>
        <end position="25"/>
    </location>
</feature>
<evidence type="ECO:0000313" key="6">
    <source>
        <dbReference type="WBParaSite" id="SSTP_0001208900.1"/>
    </source>
</evidence>
<evidence type="ECO:0000256" key="1">
    <source>
        <dbReference type="RuleBase" id="RU368012"/>
    </source>
</evidence>
<proteinExistence type="predicted"/>
<comment type="subcellular location">
    <subcellularLocation>
        <location evidence="1">Nucleus</location>
    </subcellularLocation>
</comment>
<keyword evidence="1" id="KW-0506">mRNA capping</keyword>
<dbReference type="InterPro" id="IPR002877">
    <property type="entry name" value="RNA_MeTrfase_FtsJ_dom"/>
</dbReference>
<dbReference type="InterPro" id="IPR025816">
    <property type="entry name" value="RrmJ-type_MeTrfase"/>
</dbReference>
<sequence>MDLNDSNHHSNRKRKHENDEEETDYVNKPSIGFKILKKMNFEGKGLGKFGQGKTDDIEVKNPIGRRGLGHKIHSRIEIDFNESEEVKTIEETPEWCSPCDDAFEKSNLIEESWMIVDKPKEQIDDETRYCSSETLKKMLEGKNVFDHMSDRDLNFARLRANPYENVKGAFFQNRAAMKMANLDKIYDWLLSGETIKDERLGKNPLDLEIDMLYRKNNEREKPLFYFADVCAGPGGFTEYLLWRKSFYNAKGFGFTLIGDCDFNLNKFTAASPMYFHPYYGIKRDGDVMNPENLISLQKFVKDGTNGNLCDLVMCDGGFNVSGKENIQEILSKRLYLCQFIAGLSLNRQSTEKKEGGNYVCKLFDLFTPFSVGLVYLMYLAYEKISLHKCHTSRPANSERYIVCKNLRPWGGTIIKDYLMSINNKLNEFEEKGLSNSKDILEIVPEEIIYNDEQFFNYIVNHNERVAQRQTFYLNKYASYAQNSSKRDKDQESIRNECLQYWEIPNRPKIFINNNTKTLYNDCCEYMIKILHSNTFNPTNIEKYPKQVNDLFFKVANHETKRRRMEEIRFNFTPTLSEKGILLSSRDGVFRLLNSGKFVKVADLNHIIPFDSFVYYEKTLLFKKVNETMKEAYTSQDTSYRIIDAAIISGDYIADEPYDKRMAAIKKMCQAVSKIKGESKRSSESISRREKELNEKLTLNKSNKNRFPKKPPTPLENDDTILASDLYKISDINDILNNIEIHYYNQQYMAFCKTENEFYIPISGLRFYNILKKNIQWYYSESNKNLYVVNFEKKQTYLEEHVVNNPKNFYNSFYDMFLMESDSFANVYSWKWSINGTTSIKNLIENDPVLKSYFNF</sequence>
<dbReference type="WBParaSite" id="SSTP_0001208900.1">
    <property type="protein sequence ID" value="SSTP_0001208900.1"/>
    <property type="gene ID" value="SSTP_0001208900"/>
</dbReference>
<dbReference type="WBParaSite" id="TCONS_00002554.p1">
    <property type="protein sequence ID" value="TCONS_00002554.p1"/>
    <property type="gene ID" value="XLOC_002395"/>
</dbReference>
<evidence type="ECO:0000259" key="4">
    <source>
        <dbReference type="PROSITE" id="PS51613"/>
    </source>
</evidence>
<evidence type="ECO:0000313" key="5">
    <source>
        <dbReference type="Proteomes" id="UP000035681"/>
    </source>
</evidence>
<dbReference type="PROSITE" id="PS51613">
    <property type="entry name" value="SAM_MT_RRMJ"/>
    <property type="match status" value="1"/>
</dbReference>
<dbReference type="Pfam" id="PF01728">
    <property type="entry name" value="FtsJ"/>
    <property type="match status" value="1"/>
</dbReference>
<dbReference type="GO" id="GO:0005737">
    <property type="term" value="C:cytoplasm"/>
    <property type="evidence" value="ECO:0007669"/>
    <property type="project" value="TreeGrafter"/>
</dbReference>
<dbReference type="Pfam" id="PF01585">
    <property type="entry name" value="G-patch"/>
    <property type="match status" value="1"/>
</dbReference>
<protein>
    <recommendedName>
        <fullName evidence="1">Cap-specific mRNA (nucleoside-2'-O-)-methyltransferase 1</fullName>
        <ecNumber evidence="1">2.1.1.57</ecNumber>
    </recommendedName>
    <alternativeName>
        <fullName evidence="1">Cap1 2'O-ribose methyltransferase 1</fullName>
    </alternativeName>
</protein>
<feature type="domain" description="G-patch" evidence="3">
    <location>
        <begin position="28"/>
        <end position="73"/>
    </location>
</feature>
<comment type="function">
    <text evidence="1">S-adenosyl-L-methionine-dependent methyltransferase that mediates RNA cap1 2'-O-ribose methylation to the 5'-cap structure of RNAs. Methylates the ribose of the first nucleotide of a m(7)GpppG-capped mRNA to produce m(7)GpppNmp (cap1).</text>
</comment>
<keyword evidence="5" id="KW-1185">Reference proteome</keyword>
<reference evidence="6" key="1">
    <citation type="submission" date="2015-08" db="UniProtKB">
        <authorList>
            <consortium name="WormBaseParasite"/>
        </authorList>
    </citation>
    <scope>IDENTIFICATION</scope>
</reference>
<keyword evidence="1" id="KW-0808">Transferase</keyword>
<feature type="domain" description="RrmJ-type SAM-dependent 2'-O-MTase" evidence="4">
    <location>
        <begin position="170"/>
        <end position="407"/>
    </location>
</feature>
<dbReference type="InterPro" id="IPR000467">
    <property type="entry name" value="G_patch_dom"/>
</dbReference>
<dbReference type="EC" id="2.1.1.57" evidence="1"/>
<dbReference type="Proteomes" id="UP000035681">
    <property type="component" value="Unplaced"/>
</dbReference>
<dbReference type="FunFam" id="3.40.50.12760:FF:000004">
    <property type="entry name" value="FtsJ-like methyltransferase"/>
    <property type="match status" value="1"/>
</dbReference>
<name>A0A0K0ERK9_STRER</name>
<dbReference type="GO" id="GO:0004483">
    <property type="term" value="F:methyltransferase cap1 activity"/>
    <property type="evidence" value="ECO:0007669"/>
    <property type="project" value="UniProtKB-UniRule"/>
</dbReference>
<dbReference type="PANTHER" id="PTHR16121:SF0">
    <property type="entry name" value="CAP-SPECIFIC MRNA (NUCLEOSIDE-2'-O-)-METHYLTRANSFERASE 1"/>
    <property type="match status" value="1"/>
</dbReference>
<comment type="catalytic activity">
    <reaction evidence="1">
        <text>a 5'-end (N(7)-methyl 5'-triphosphoguanosine)-ribonucleoside in mRNA + S-adenosyl-L-methionine = a 5'-end (N(7)-methyl 5'-triphosphoguanosine)-(2'-O-methyl-ribonucleoside) in mRNA + S-adenosyl-L-homocysteine + H(+)</text>
        <dbReference type="Rhea" id="RHEA:67020"/>
        <dbReference type="Rhea" id="RHEA-COMP:17167"/>
        <dbReference type="Rhea" id="RHEA-COMP:17168"/>
        <dbReference type="ChEBI" id="CHEBI:15378"/>
        <dbReference type="ChEBI" id="CHEBI:57856"/>
        <dbReference type="ChEBI" id="CHEBI:59789"/>
        <dbReference type="ChEBI" id="CHEBI:156461"/>
        <dbReference type="ChEBI" id="CHEBI:167609"/>
        <dbReference type="EC" id="2.1.1.57"/>
    </reaction>
</comment>
<evidence type="ECO:0000256" key="2">
    <source>
        <dbReference type="SAM" id="MobiDB-lite"/>
    </source>
</evidence>
<dbReference type="GO" id="GO:0003676">
    <property type="term" value="F:nucleic acid binding"/>
    <property type="evidence" value="ECO:0007669"/>
    <property type="project" value="UniProtKB-UniRule"/>
</dbReference>
<dbReference type="STRING" id="6248.A0A0K0ERK9"/>
<dbReference type="GO" id="GO:0032259">
    <property type="term" value="P:methylation"/>
    <property type="evidence" value="ECO:0007669"/>
    <property type="project" value="UniProtKB-KW"/>
</dbReference>
<dbReference type="SUPFAM" id="SSF53335">
    <property type="entry name" value="S-adenosyl-L-methionine-dependent methyltransferases"/>
    <property type="match status" value="1"/>
</dbReference>
<keyword evidence="1" id="KW-0489">Methyltransferase</keyword>
<dbReference type="Gene3D" id="3.40.50.12760">
    <property type="match status" value="1"/>
</dbReference>
<keyword evidence="1" id="KW-0949">S-adenosyl-L-methionine</keyword>
<dbReference type="GO" id="GO:0016556">
    <property type="term" value="P:mRNA modification"/>
    <property type="evidence" value="ECO:0007669"/>
    <property type="project" value="UniProtKB-UniRule"/>
</dbReference>
<organism evidence="6">
    <name type="scientific">Strongyloides stercoralis</name>
    <name type="common">Threadworm</name>
    <dbReference type="NCBI Taxonomy" id="6248"/>
    <lineage>
        <taxon>Eukaryota</taxon>
        <taxon>Metazoa</taxon>
        <taxon>Ecdysozoa</taxon>
        <taxon>Nematoda</taxon>
        <taxon>Chromadorea</taxon>
        <taxon>Rhabditida</taxon>
        <taxon>Tylenchina</taxon>
        <taxon>Panagrolaimomorpha</taxon>
        <taxon>Strongyloidoidea</taxon>
        <taxon>Strongyloididae</taxon>
        <taxon>Strongyloides</taxon>
    </lineage>
</organism>
<dbReference type="InterPro" id="IPR050851">
    <property type="entry name" value="mRNA_Cap_2O-Ribose_MeTrfase"/>
</dbReference>
<dbReference type="PANTHER" id="PTHR16121">
    <property type="entry name" value="CAP-SPECIFIC MRNA (NUCLEOSIDE-2'-O-)-METHYLTRANSFERASE 1-RELATED"/>
    <property type="match status" value="1"/>
</dbReference>
<dbReference type="SMART" id="SM00443">
    <property type="entry name" value="G_patch"/>
    <property type="match status" value="1"/>
</dbReference>